<evidence type="ECO:0000256" key="2">
    <source>
        <dbReference type="ARBA" id="ARBA00022898"/>
    </source>
</evidence>
<dbReference type="RefSeq" id="WP_130180402.1">
    <property type="nucleotide sequence ID" value="NZ_CP035945.1"/>
</dbReference>
<dbReference type="GO" id="GO:0030170">
    <property type="term" value="F:pyridoxal phosphate binding"/>
    <property type="evidence" value="ECO:0007669"/>
    <property type="project" value="InterPro"/>
</dbReference>
<reference evidence="4 5" key="1">
    <citation type="submission" date="2019-01" db="EMBL/GenBank/DDBJ databases">
        <title>PMF-metabolizing Aryl O-demethylase.</title>
        <authorList>
            <person name="Kim M."/>
        </authorList>
    </citation>
    <scope>NUCLEOTIDE SEQUENCE [LARGE SCALE GENOMIC DNA]</scope>
    <source>
        <strain evidence="4 5">PMF1</strain>
    </source>
</reference>
<dbReference type="GO" id="GO:0005829">
    <property type="term" value="C:cytosol"/>
    <property type="evidence" value="ECO:0007669"/>
    <property type="project" value="TreeGrafter"/>
</dbReference>
<dbReference type="GO" id="GO:0008483">
    <property type="term" value="F:transaminase activity"/>
    <property type="evidence" value="ECO:0007669"/>
    <property type="project" value="InterPro"/>
</dbReference>
<dbReference type="Proteomes" id="UP000289794">
    <property type="component" value="Chromosome"/>
</dbReference>
<dbReference type="KEGG" id="bpro:PMF13cell1_01617"/>
<dbReference type="EC" id="4.1.1.64" evidence="4"/>
<accession>A0A4P6LVK0</accession>
<evidence type="ECO:0000313" key="5">
    <source>
        <dbReference type="Proteomes" id="UP000289794"/>
    </source>
</evidence>
<dbReference type="PANTHER" id="PTHR43094:SF1">
    <property type="entry name" value="AMINOTRANSFERASE CLASS-III"/>
    <property type="match status" value="1"/>
</dbReference>
<dbReference type="EMBL" id="CP035945">
    <property type="protein sequence ID" value="QBE96079.1"/>
    <property type="molecule type" value="Genomic_DNA"/>
</dbReference>
<dbReference type="InterPro" id="IPR015424">
    <property type="entry name" value="PyrdxlP-dep_Trfase"/>
</dbReference>
<dbReference type="PIRSF" id="PIRSF000521">
    <property type="entry name" value="Transaminase_4ab_Lys_Orn"/>
    <property type="match status" value="1"/>
</dbReference>
<dbReference type="InterPro" id="IPR015422">
    <property type="entry name" value="PyrdxlP-dep_Trfase_small"/>
</dbReference>
<evidence type="ECO:0000256" key="1">
    <source>
        <dbReference type="ARBA" id="ARBA00008954"/>
    </source>
</evidence>
<dbReference type="InterPro" id="IPR005814">
    <property type="entry name" value="Aminotrans_3"/>
</dbReference>
<evidence type="ECO:0000256" key="3">
    <source>
        <dbReference type="RuleBase" id="RU003560"/>
    </source>
</evidence>
<dbReference type="Pfam" id="PF00202">
    <property type="entry name" value="Aminotran_3"/>
    <property type="match status" value="1"/>
</dbReference>
<evidence type="ECO:0000313" key="4">
    <source>
        <dbReference type="EMBL" id="QBE96079.1"/>
    </source>
</evidence>
<protein>
    <submittedName>
        <fullName evidence="4">2,2-dialkylglycine decarboxylase</fullName>
        <ecNumber evidence="4">4.1.1.64</ecNumber>
    </submittedName>
</protein>
<keyword evidence="4" id="KW-0456">Lyase</keyword>
<comment type="similarity">
    <text evidence="1 3">Belongs to the class-III pyridoxal-phosphate-dependent aminotransferase family.</text>
</comment>
<proteinExistence type="inferred from homology"/>
<dbReference type="SUPFAM" id="SSF53383">
    <property type="entry name" value="PLP-dependent transferases"/>
    <property type="match status" value="1"/>
</dbReference>
<organism evidence="4 5">
    <name type="scientific">Blautia producta</name>
    <dbReference type="NCBI Taxonomy" id="33035"/>
    <lineage>
        <taxon>Bacteria</taxon>
        <taxon>Bacillati</taxon>
        <taxon>Bacillota</taxon>
        <taxon>Clostridia</taxon>
        <taxon>Lachnospirales</taxon>
        <taxon>Lachnospiraceae</taxon>
        <taxon>Blautia</taxon>
    </lineage>
</organism>
<dbReference type="GO" id="GO:0047432">
    <property type="term" value="F:2,2-dialkylglycine decarboxylase (pyruvate) activity"/>
    <property type="evidence" value="ECO:0007669"/>
    <property type="project" value="UniProtKB-EC"/>
</dbReference>
<dbReference type="PANTHER" id="PTHR43094">
    <property type="entry name" value="AMINOTRANSFERASE"/>
    <property type="match status" value="1"/>
</dbReference>
<dbReference type="Gene3D" id="3.90.1150.10">
    <property type="entry name" value="Aspartate Aminotransferase, domain 1"/>
    <property type="match status" value="1"/>
</dbReference>
<dbReference type="AlphaFoldDB" id="A0A4P6LVK0"/>
<sequence length="432" mass="47359">MNKIVEKDKKYLIQCYTTDDIAFTNAKGMYLYDNEGNKYLDFSGQFSACSLGHGNEELINALKDQLEKIVSVTSCFATEERAALAEKMVEISPEGLDKVMFGCTGSDANEFALKLAKYYRGGGRIISFRRGFHGSTAGAAAATGKSEMIQENSGISELLPRGFVHSAPPYCYHCDFGKEPGTCGLQCLKYLEQTMLHEGGDKIAAVISEPIFAAGGVIVPPKGFWKGVRELCDKFGALLIFDEVVTGIGQTGTMFACQYEGVTPDILVTGKALTSGYVPGSAVLCRKEIGEAMSQISLHGHTHSCYPLACRSALKNIEIIERDGLVENSRIVGDYLHNRLLELKEKYPVIKDVRGRGLLQGMELEGTPSEDKYVLGQEFYEAMLHNGLVTELESRKNLENVVVVMHPALITSKENVDEAVSVIEKSLRECLK</sequence>
<dbReference type="Gene3D" id="3.40.640.10">
    <property type="entry name" value="Type I PLP-dependent aspartate aminotransferase-like (Major domain)"/>
    <property type="match status" value="1"/>
</dbReference>
<gene>
    <name evidence="4" type="primary">dgdA</name>
    <name evidence="4" type="ORF">PMF13cell1_01617</name>
</gene>
<name>A0A4P6LVK0_9FIRM</name>
<dbReference type="CDD" id="cd00610">
    <property type="entry name" value="OAT_like"/>
    <property type="match status" value="1"/>
</dbReference>
<dbReference type="InterPro" id="IPR015421">
    <property type="entry name" value="PyrdxlP-dep_Trfase_major"/>
</dbReference>
<keyword evidence="2 3" id="KW-0663">Pyridoxal phosphate</keyword>